<dbReference type="Gene3D" id="1.10.287.130">
    <property type="match status" value="1"/>
</dbReference>
<keyword evidence="9" id="KW-0547">Nucleotide-binding</keyword>
<protein>
    <recommendedName>
        <fullName evidence="2">histidine kinase</fullName>
        <ecNumber evidence="2">2.7.13.3</ecNumber>
    </recommendedName>
</protein>
<dbReference type="Pfam" id="PF00512">
    <property type="entry name" value="HisKA"/>
    <property type="match status" value="1"/>
</dbReference>
<dbReference type="PANTHER" id="PTHR43047:SF72">
    <property type="entry name" value="OSMOSENSING HISTIDINE PROTEIN KINASE SLN1"/>
    <property type="match status" value="1"/>
</dbReference>
<proteinExistence type="predicted"/>
<dbReference type="PANTHER" id="PTHR43047">
    <property type="entry name" value="TWO-COMPONENT HISTIDINE PROTEIN KINASE"/>
    <property type="match status" value="1"/>
</dbReference>
<dbReference type="CDD" id="cd17546">
    <property type="entry name" value="REC_hyHK_CKI1_RcsC-like"/>
    <property type="match status" value="1"/>
</dbReference>
<dbReference type="CDD" id="cd00130">
    <property type="entry name" value="PAS"/>
    <property type="match status" value="1"/>
</dbReference>
<dbReference type="InterPro" id="IPR000014">
    <property type="entry name" value="PAS"/>
</dbReference>
<sequence length="531" mass="58619">MNQHPNLSGTPEDTALKDALARLDLALKASDLGIHEYNISTGEVKMDARAKEILTLRQEEPFTIEGFWALLHPDDLEMVQEKVANALKPNASQHYQTEYRICPRDGSSERIIFATGVVVFSERNAVPIAQKLVGTVEDVTLDHLKEVELRQAKERAEAANRAKTAFLADMSHDIRTPLTAINGYTELLAGMLSGEPLEIVEEMRAAGAHLLRTLNSVLKFAKMEGVREEPEIVDVDISAELHNVASMFSHKAQKKSMQLNVDTLQSLYVRADRSALGRILTNLLDNAIKFSPENSTVLLRAEKNAQRQIQISVTDNGRGISQEFQARIFQPFSQEREKLDTALGGSGLGLGICRQLALAMGGDIHLSSTLGKGSCFTVILPAASVAPAQRTQAPHKNKIPSDTKTSIPRVLACDDYPNTRRILEISLRGYELDLAADEQELFDKLNGQEVILLDINLNGQDVGEELLAKLRQTETGRKAKIYAFTAHALPGQHDHFLQQGFDGYLEKPFTQQRLFEVLGLTEADPTSAPPC</sequence>
<dbReference type="SUPFAM" id="SSF47384">
    <property type="entry name" value="Homodimeric domain of signal transducing histidine kinase"/>
    <property type="match status" value="1"/>
</dbReference>
<keyword evidence="10" id="KW-1185">Reference proteome</keyword>
<evidence type="ECO:0000256" key="4">
    <source>
        <dbReference type="ARBA" id="ARBA00022679"/>
    </source>
</evidence>
<dbReference type="SUPFAM" id="SSF55785">
    <property type="entry name" value="PYP-like sensor domain (PAS domain)"/>
    <property type="match status" value="1"/>
</dbReference>
<comment type="catalytic activity">
    <reaction evidence="1">
        <text>ATP + protein L-histidine = ADP + protein N-phospho-L-histidine.</text>
        <dbReference type="EC" id="2.7.13.3"/>
    </reaction>
</comment>
<feature type="modified residue" description="4-aspartylphosphate" evidence="6">
    <location>
        <position position="454"/>
    </location>
</feature>
<comment type="caution">
    <text evidence="9">The sequence shown here is derived from an EMBL/GenBank/DDBJ whole genome shotgun (WGS) entry which is preliminary data.</text>
</comment>
<evidence type="ECO:0000256" key="1">
    <source>
        <dbReference type="ARBA" id="ARBA00000085"/>
    </source>
</evidence>
<dbReference type="Pfam" id="PF08447">
    <property type="entry name" value="PAS_3"/>
    <property type="match status" value="1"/>
</dbReference>
<evidence type="ECO:0000313" key="9">
    <source>
        <dbReference type="EMBL" id="MDQ8195209.1"/>
    </source>
</evidence>
<feature type="domain" description="Histidine kinase" evidence="7">
    <location>
        <begin position="169"/>
        <end position="384"/>
    </location>
</feature>
<dbReference type="InterPro" id="IPR003661">
    <property type="entry name" value="HisK_dim/P_dom"/>
</dbReference>
<keyword evidence="3 6" id="KW-0597">Phosphoprotein</keyword>
<dbReference type="GO" id="GO:0005524">
    <property type="term" value="F:ATP binding"/>
    <property type="evidence" value="ECO:0007669"/>
    <property type="project" value="UniProtKB-KW"/>
</dbReference>
<dbReference type="SMART" id="SM00448">
    <property type="entry name" value="REC"/>
    <property type="match status" value="1"/>
</dbReference>
<dbReference type="InterPro" id="IPR001789">
    <property type="entry name" value="Sig_transdc_resp-reg_receiver"/>
</dbReference>
<dbReference type="PROSITE" id="PS50109">
    <property type="entry name" value="HIS_KIN"/>
    <property type="match status" value="1"/>
</dbReference>
<dbReference type="Pfam" id="PF00072">
    <property type="entry name" value="Response_reg"/>
    <property type="match status" value="1"/>
</dbReference>
<dbReference type="InterPro" id="IPR013655">
    <property type="entry name" value="PAS_fold_3"/>
</dbReference>
<dbReference type="Gene3D" id="3.40.50.2300">
    <property type="match status" value="1"/>
</dbReference>
<dbReference type="InterPro" id="IPR035965">
    <property type="entry name" value="PAS-like_dom_sf"/>
</dbReference>
<gene>
    <name evidence="9" type="ORF">QEH59_12290</name>
</gene>
<keyword evidence="4" id="KW-0808">Transferase</keyword>
<reference evidence="9 10" key="1">
    <citation type="submission" date="2023-04" db="EMBL/GenBank/DDBJ databases">
        <title>A novel bacteria isolated from coastal sediment.</title>
        <authorList>
            <person name="Liu X.-J."/>
            <person name="Du Z.-J."/>
        </authorList>
    </citation>
    <scope>NUCLEOTIDE SEQUENCE [LARGE SCALE GENOMIC DNA]</scope>
    <source>
        <strain evidence="9 10">SDUM461004</strain>
    </source>
</reference>
<name>A0ABU1AKD4_9BACT</name>
<dbReference type="Pfam" id="PF02518">
    <property type="entry name" value="HATPase_c"/>
    <property type="match status" value="1"/>
</dbReference>
<dbReference type="SMART" id="SM00091">
    <property type="entry name" value="PAS"/>
    <property type="match status" value="1"/>
</dbReference>
<dbReference type="InterPro" id="IPR036097">
    <property type="entry name" value="HisK_dim/P_sf"/>
</dbReference>
<dbReference type="Gene3D" id="3.30.450.20">
    <property type="entry name" value="PAS domain"/>
    <property type="match status" value="1"/>
</dbReference>
<evidence type="ECO:0000259" key="7">
    <source>
        <dbReference type="PROSITE" id="PS50109"/>
    </source>
</evidence>
<dbReference type="InterPro" id="IPR005467">
    <property type="entry name" value="His_kinase_dom"/>
</dbReference>
<accession>A0ABU1AKD4</accession>
<dbReference type="Proteomes" id="UP001243717">
    <property type="component" value="Unassembled WGS sequence"/>
</dbReference>
<evidence type="ECO:0000256" key="6">
    <source>
        <dbReference type="PROSITE-ProRule" id="PRU00169"/>
    </source>
</evidence>
<evidence type="ECO:0000313" key="10">
    <source>
        <dbReference type="Proteomes" id="UP001243717"/>
    </source>
</evidence>
<dbReference type="InterPro" id="IPR036890">
    <property type="entry name" value="HATPase_C_sf"/>
</dbReference>
<keyword evidence="9" id="KW-0067">ATP-binding</keyword>
<dbReference type="PRINTS" id="PR00344">
    <property type="entry name" value="BCTRLSENSOR"/>
</dbReference>
<dbReference type="PROSITE" id="PS50110">
    <property type="entry name" value="RESPONSE_REGULATORY"/>
    <property type="match status" value="1"/>
</dbReference>
<evidence type="ECO:0000256" key="3">
    <source>
        <dbReference type="ARBA" id="ARBA00022553"/>
    </source>
</evidence>
<organism evidence="9 10">
    <name type="scientific">Thalassobacterium sedimentorum</name>
    <dbReference type="NCBI Taxonomy" id="3041258"/>
    <lineage>
        <taxon>Bacteria</taxon>
        <taxon>Pseudomonadati</taxon>
        <taxon>Verrucomicrobiota</taxon>
        <taxon>Opitutia</taxon>
        <taxon>Puniceicoccales</taxon>
        <taxon>Coraliomargaritaceae</taxon>
        <taxon>Thalassobacterium</taxon>
    </lineage>
</organism>
<dbReference type="SUPFAM" id="SSF52172">
    <property type="entry name" value="CheY-like"/>
    <property type="match status" value="1"/>
</dbReference>
<dbReference type="InterPro" id="IPR004358">
    <property type="entry name" value="Sig_transdc_His_kin-like_C"/>
</dbReference>
<evidence type="ECO:0000256" key="5">
    <source>
        <dbReference type="ARBA" id="ARBA00022777"/>
    </source>
</evidence>
<dbReference type="EMBL" id="JARXIC010000020">
    <property type="protein sequence ID" value="MDQ8195209.1"/>
    <property type="molecule type" value="Genomic_DNA"/>
</dbReference>
<dbReference type="InterPro" id="IPR011006">
    <property type="entry name" value="CheY-like_superfamily"/>
</dbReference>
<dbReference type="SMART" id="SM00387">
    <property type="entry name" value="HATPase_c"/>
    <property type="match status" value="1"/>
</dbReference>
<dbReference type="SMART" id="SM00388">
    <property type="entry name" value="HisKA"/>
    <property type="match status" value="1"/>
</dbReference>
<dbReference type="RefSeq" id="WP_308985665.1">
    <property type="nucleotide sequence ID" value="NZ_JARXIC010000020.1"/>
</dbReference>
<dbReference type="SUPFAM" id="SSF55874">
    <property type="entry name" value="ATPase domain of HSP90 chaperone/DNA topoisomerase II/histidine kinase"/>
    <property type="match status" value="1"/>
</dbReference>
<evidence type="ECO:0000259" key="8">
    <source>
        <dbReference type="PROSITE" id="PS50110"/>
    </source>
</evidence>
<dbReference type="EC" id="2.7.13.3" evidence="2"/>
<feature type="domain" description="Response regulatory" evidence="8">
    <location>
        <begin position="409"/>
        <end position="522"/>
    </location>
</feature>
<dbReference type="Gene3D" id="3.30.565.10">
    <property type="entry name" value="Histidine kinase-like ATPase, C-terminal domain"/>
    <property type="match status" value="1"/>
</dbReference>
<evidence type="ECO:0000256" key="2">
    <source>
        <dbReference type="ARBA" id="ARBA00012438"/>
    </source>
</evidence>
<keyword evidence="5" id="KW-0418">Kinase</keyword>
<dbReference type="CDD" id="cd00082">
    <property type="entry name" value="HisKA"/>
    <property type="match status" value="1"/>
</dbReference>
<dbReference type="InterPro" id="IPR003594">
    <property type="entry name" value="HATPase_dom"/>
</dbReference>